<dbReference type="PROSITE" id="PS51404">
    <property type="entry name" value="DYP_PEROXIDASE"/>
    <property type="match status" value="1"/>
</dbReference>
<comment type="caution">
    <text evidence="9">The sequence shown here is derived from an EMBL/GenBank/DDBJ whole genome shotgun (WGS) entry which is preliminary data.</text>
</comment>
<dbReference type="EMBL" id="JPLY01000006">
    <property type="protein sequence ID" value="KFC18603.1"/>
    <property type="molecule type" value="Genomic_DNA"/>
</dbReference>
<dbReference type="SUPFAM" id="SSF54909">
    <property type="entry name" value="Dimeric alpha+beta barrel"/>
    <property type="match status" value="1"/>
</dbReference>
<organism evidence="9 10">
    <name type="scientific">Epilithonimonas lactis</name>
    <dbReference type="NCBI Taxonomy" id="421072"/>
    <lineage>
        <taxon>Bacteria</taxon>
        <taxon>Pseudomonadati</taxon>
        <taxon>Bacteroidota</taxon>
        <taxon>Flavobacteriia</taxon>
        <taxon>Flavobacteriales</taxon>
        <taxon>Weeksellaceae</taxon>
        <taxon>Chryseobacterium group</taxon>
        <taxon>Epilithonimonas</taxon>
    </lineage>
</organism>
<evidence type="ECO:0000259" key="6">
    <source>
        <dbReference type="Pfam" id="PF20628"/>
    </source>
</evidence>
<evidence type="ECO:0000256" key="1">
    <source>
        <dbReference type="ARBA" id="ARBA00001970"/>
    </source>
</evidence>
<proteinExistence type="predicted"/>
<name>A0A085BKR9_9FLAO</name>
<dbReference type="GO" id="GO:0046872">
    <property type="term" value="F:metal ion binding"/>
    <property type="evidence" value="ECO:0007669"/>
    <property type="project" value="UniProtKB-KW"/>
</dbReference>
<keyword evidence="4" id="KW-0560">Oxidoreductase</keyword>
<keyword evidence="2 9" id="KW-0575">Peroxidase</keyword>
<protein>
    <submittedName>
        <fullName evidence="9">Peroxidase</fullName>
    </submittedName>
</protein>
<keyword evidence="10" id="KW-1185">Reference proteome</keyword>
<accession>A0A085BKR9</accession>
<dbReference type="EMBL" id="JPLY01000001">
    <property type="protein sequence ID" value="KFC23064.1"/>
    <property type="molecule type" value="Genomic_DNA"/>
</dbReference>
<dbReference type="RefSeq" id="WP_034972716.1">
    <property type="nucleotide sequence ID" value="NZ_FOFI01000003.1"/>
</dbReference>
<evidence type="ECO:0000256" key="5">
    <source>
        <dbReference type="ARBA" id="ARBA00023004"/>
    </source>
</evidence>
<dbReference type="eggNOG" id="COG2837">
    <property type="taxonomic scope" value="Bacteria"/>
</dbReference>
<evidence type="ECO:0000313" key="9">
    <source>
        <dbReference type="EMBL" id="KFC23064.1"/>
    </source>
</evidence>
<dbReference type="STRING" id="421072.SAMN04488097_2824"/>
<evidence type="ECO:0000313" key="8">
    <source>
        <dbReference type="EMBL" id="KFC18603.1"/>
    </source>
</evidence>
<feature type="domain" description="DyP dimeric alpha+beta barrel" evidence="7">
    <location>
        <begin position="42"/>
        <end position="157"/>
    </location>
</feature>
<keyword evidence="3" id="KW-0479">Metal-binding</keyword>
<dbReference type="GO" id="GO:0020037">
    <property type="term" value="F:heme binding"/>
    <property type="evidence" value="ECO:0007669"/>
    <property type="project" value="InterPro"/>
</dbReference>
<evidence type="ECO:0000256" key="2">
    <source>
        <dbReference type="ARBA" id="ARBA00022559"/>
    </source>
</evidence>
<evidence type="ECO:0000259" key="7">
    <source>
        <dbReference type="Pfam" id="PF21105"/>
    </source>
</evidence>
<gene>
    <name evidence="9" type="ORF">IO89_00145</name>
    <name evidence="8" type="ORF">IO89_17295</name>
</gene>
<sequence>MALEFLKRIFNPNKVEIELNEIQALILRSRPIPYFGTVAIIEIKDAVAARQMLQKLLPIVSSAEDWHKNEGASVTLTFTYKGLEKIGVPKESLETFPESFKEGMADRSRFLYDIGVNDPKNWERVFKRSHIHIAAAIIANNEEAWKSKLEEFRSKLADNRGIEVILSHNFSVSEEVKNVFGFRDGISNPEIEGSGIEVPPGFDRPLKAGEFILGYPGEAGTIKPFPQPEVLGKNGSFMVFRKYQSQVAEFNQFVKENSSSPEEGELLAAKMVGRWRSGAPLVLAPEKDDEKLGDDLQKNNDFSFKDDEYGKKCPFSSHIRRMNPRDSKSFVLEDERLHRIIRRSVTFGDIVPPDITKNDGKERGQYFIGISANAMGTLEFLQKQWANDGNAQNLGTEKDPVIGVQDKDALFSAPADPFIKRYRGLQTYNIVKGGEYCFIPSISALKWISELP</sequence>
<dbReference type="GO" id="GO:0004601">
    <property type="term" value="F:peroxidase activity"/>
    <property type="evidence" value="ECO:0007669"/>
    <property type="project" value="UniProtKB-KW"/>
</dbReference>
<evidence type="ECO:0000313" key="10">
    <source>
        <dbReference type="Proteomes" id="UP000028623"/>
    </source>
</evidence>
<reference evidence="9 10" key="1">
    <citation type="submission" date="2014-07" db="EMBL/GenBank/DDBJ databases">
        <title>Epilithonimonas lactis LMG 22401 Genome.</title>
        <authorList>
            <person name="Pipes S.E."/>
            <person name="Stropko S.J."/>
        </authorList>
    </citation>
    <scope>NUCLEOTIDE SEQUENCE [LARGE SCALE GENOMIC DNA]</scope>
    <source>
        <strain evidence="9 10">LMG 24401</strain>
    </source>
</reference>
<dbReference type="InterPro" id="IPR048328">
    <property type="entry name" value="Dyp_perox_C"/>
</dbReference>
<dbReference type="PANTHER" id="PTHR30521:SF5">
    <property type="entry name" value="BLR4509 PROTEIN"/>
    <property type="match status" value="1"/>
</dbReference>
<evidence type="ECO:0000256" key="3">
    <source>
        <dbReference type="ARBA" id="ARBA00022723"/>
    </source>
</evidence>
<keyword evidence="5" id="KW-0408">Iron</keyword>
<dbReference type="GO" id="GO:0005829">
    <property type="term" value="C:cytosol"/>
    <property type="evidence" value="ECO:0007669"/>
    <property type="project" value="TreeGrafter"/>
</dbReference>
<dbReference type="InterPro" id="IPR006314">
    <property type="entry name" value="Dyp_peroxidase"/>
</dbReference>
<dbReference type="NCBIfam" id="TIGR01413">
    <property type="entry name" value="Dyp_perox_fam"/>
    <property type="match status" value="1"/>
</dbReference>
<dbReference type="OrthoDB" id="9781066at2"/>
<dbReference type="Pfam" id="PF21105">
    <property type="entry name" value="DyP_N"/>
    <property type="match status" value="1"/>
</dbReference>
<dbReference type="InterPro" id="IPR049509">
    <property type="entry name" value="DyP_N"/>
</dbReference>
<dbReference type="Pfam" id="PF20628">
    <property type="entry name" value="Dyp_perox_C"/>
    <property type="match status" value="1"/>
</dbReference>
<dbReference type="Proteomes" id="UP000028623">
    <property type="component" value="Unassembled WGS sequence"/>
</dbReference>
<feature type="domain" description="Dyp-type peroxidase C-terminal" evidence="6">
    <location>
        <begin position="233"/>
        <end position="394"/>
    </location>
</feature>
<comment type="cofactor">
    <cofactor evidence="1">
        <name>heme b</name>
        <dbReference type="ChEBI" id="CHEBI:60344"/>
    </cofactor>
</comment>
<dbReference type="InterPro" id="IPR011008">
    <property type="entry name" value="Dimeric_a/b-barrel"/>
</dbReference>
<dbReference type="AlphaFoldDB" id="A0A085BKR9"/>
<evidence type="ECO:0000256" key="4">
    <source>
        <dbReference type="ARBA" id="ARBA00023002"/>
    </source>
</evidence>
<dbReference type="PANTHER" id="PTHR30521">
    <property type="entry name" value="DEFERROCHELATASE/PEROXIDASE"/>
    <property type="match status" value="1"/>
</dbReference>